<dbReference type="SMART" id="SM00346">
    <property type="entry name" value="HTH_ICLR"/>
    <property type="match status" value="1"/>
</dbReference>
<dbReference type="Gene3D" id="3.30.450.40">
    <property type="match status" value="1"/>
</dbReference>
<dbReference type="InterPro" id="IPR036390">
    <property type="entry name" value="WH_DNA-bd_sf"/>
</dbReference>
<evidence type="ECO:0000259" key="5">
    <source>
        <dbReference type="PROSITE" id="PS51078"/>
    </source>
</evidence>
<dbReference type="GO" id="GO:0003700">
    <property type="term" value="F:DNA-binding transcription factor activity"/>
    <property type="evidence" value="ECO:0007669"/>
    <property type="project" value="TreeGrafter"/>
</dbReference>
<dbReference type="PROSITE" id="PS51077">
    <property type="entry name" value="HTH_ICLR"/>
    <property type="match status" value="1"/>
</dbReference>
<reference evidence="6" key="1">
    <citation type="submission" date="2020-05" db="EMBL/GenBank/DDBJ databases">
        <authorList>
            <person name="Chiriac C."/>
            <person name="Salcher M."/>
            <person name="Ghai R."/>
            <person name="Kavagutti S V."/>
        </authorList>
    </citation>
    <scope>NUCLEOTIDE SEQUENCE</scope>
</reference>
<dbReference type="AlphaFoldDB" id="A0A6J6TU04"/>
<sequence length="273" mass="30268">MMAKIPNANNDGPIDRDPFVQSLARGLSIIKCFDADNSVMTLTQIAERVSLSRAAARRFLLTLENLGYVSLEGRNFQLTAKVLDLGYGYLSSLSLPEIAQPHLETLASRIHESASASVLDGTDIVYVARVPIRRIMSVKINIGTRMPAHATSMGRVLLSGLTDQELKTLIANFEMPKYTRNTITTKSHLLQEITKVKKQGWSINDEELEYGLRSIAVPIFHKSNKMIAAINISTTAQSNTLESMEKMFLPELKMTAQRISEDLAIARPFSSTI</sequence>
<name>A0A6J6TU04_9ZZZZ</name>
<dbReference type="EMBL" id="CAEZZF010000034">
    <property type="protein sequence ID" value="CAB4750435.1"/>
    <property type="molecule type" value="Genomic_DNA"/>
</dbReference>
<dbReference type="GO" id="GO:0045892">
    <property type="term" value="P:negative regulation of DNA-templated transcription"/>
    <property type="evidence" value="ECO:0007669"/>
    <property type="project" value="TreeGrafter"/>
</dbReference>
<proteinExistence type="predicted"/>
<dbReference type="GO" id="GO:0045893">
    <property type="term" value="P:positive regulation of DNA-templated transcription"/>
    <property type="evidence" value="ECO:0007669"/>
    <property type="project" value="InterPro"/>
</dbReference>
<evidence type="ECO:0000259" key="4">
    <source>
        <dbReference type="PROSITE" id="PS51077"/>
    </source>
</evidence>
<dbReference type="PROSITE" id="PS51078">
    <property type="entry name" value="ICLR_ED"/>
    <property type="match status" value="1"/>
</dbReference>
<dbReference type="InterPro" id="IPR014757">
    <property type="entry name" value="Tscrpt_reg_IclR_C"/>
</dbReference>
<dbReference type="InterPro" id="IPR050707">
    <property type="entry name" value="HTH_MetabolicPath_Reg"/>
</dbReference>
<evidence type="ECO:0000256" key="1">
    <source>
        <dbReference type="ARBA" id="ARBA00023015"/>
    </source>
</evidence>
<dbReference type="GO" id="GO:0046278">
    <property type="term" value="P:3,4-dihydroxybenzoate metabolic process"/>
    <property type="evidence" value="ECO:0007669"/>
    <property type="project" value="InterPro"/>
</dbReference>
<organism evidence="6">
    <name type="scientific">freshwater metagenome</name>
    <dbReference type="NCBI Taxonomy" id="449393"/>
    <lineage>
        <taxon>unclassified sequences</taxon>
        <taxon>metagenomes</taxon>
        <taxon>ecological metagenomes</taxon>
    </lineage>
</organism>
<evidence type="ECO:0000256" key="2">
    <source>
        <dbReference type="ARBA" id="ARBA00023125"/>
    </source>
</evidence>
<keyword evidence="3" id="KW-0804">Transcription</keyword>
<feature type="domain" description="HTH iclR-type" evidence="4">
    <location>
        <begin position="20"/>
        <end position="80"/>
    </location>
</feature>
<dbReference type="Pfam" id="PF01614">
    <property type="entry name" value="IclR_C"/>
    <property type="match status" value="1"/>
</dbReference>
<dbReference type="Pfam" id="PF09339">
    <property type="entry name" value="HTH_IclR"/>
    <property type="match status" value="1"/>
</dbReference>
<gene>
    <name evidence="6" type="ORF">UFOPK2837_00565</name>
</gene>
<accession>A0A6J6TU04</accession>
<dbReference type="Gene3D" id="1.10.10.10">
    <property type="entry name" value="Winged helix-like DNA-binding domain superfamily/Winged helix DNA-binding domain"/>
    <property type="match status" value="1"/>
</dbReference>
<dbReference type="PANTHER" id="PTHR30136:SF34">
    <property type="entry name" value="TRANSCRIPTIONAL REGULATOR"/>
    <property type="match status" value="1"/>
</dbReference>
<keyword evidence="2" id="KW-0238">DNA-binding</keyword>
<dbReference type="InterPro" id="IPR029016">
    <property type="entry name" value="GAF-like_dom_sf"/>
</dbReference>
<evidence type="ECO:0000256" key="3">
    <source>
        <dbReference type="ARBA" id="ARBA00023163"/>
    </source>
</evidence>
<dbReference type="InterPro" id="IPR005471">
    <property type="entry name" value="Tscrpt_reg_IclR_N"/>
</dbReference>
<protein>
    <submittedName>
        <fullName evidence="6">Unannotated protein</fullName>
    </submittedName>
</protein>
<feature type="domain" description="IclR-ED" evidence="5">
    <location>
        <begin position="81"/>
        <end position="265"/>
    </location>
</feature>
<dbReference type="SUPFAM" id="SSF46785">
    <property type="entry name" value="Winged helix' DNA-binding domain"/>
    <property type="match status" value="1"/>
</dbReference>
<dbReference type="PANTHER" id="PTHR30136">
    <property type="entry name" value="HELIX-TURN-HELIX TRANSCRIPTIONAL REGULATOR, ICLR FAMILY"/>
    <property type="match status" value="1"/>
</dbReference>
<dbReference type="GO" id="GO:0003677">
    <property type="term" value="F:DNA binding"/>
    <property type="evidence" value="ECO:0007669"/>
    <property type="project" value="UniProtKB-KW"/>
</dbReference>
<dbReference type="InterPro" id="IPR036388">
    <property type="entry name" value="WH-like_DNA-bd_sf"/>
</dbReference>
<dbReference type="SUPFAM" id="SSF55781">
    <property type="entry name" value="GAF domain-like"/>
    <property type="match status" value="1"/>
</dbReference>
<dbReference type="InterPro" id="IPR012794">
    <property type="entry name" value="PcaR_PcaU"/>
</dbReference>
<keyword evidence="1" id="KW-0805">Transcription regulation</keyword>
<evidence type="ECO:0000313" key="6">
    <source>
        <dbReference type="EMBL" id="CAB4750435.1"/>
    </source>
</evidence>
<dbReference type="NCBIfam" id="TIGR02431">
    <property type="entry name" value="pcaR_pcaU"/>
    <property type="match status" value="1"/>
</dbReference>